<dbReference type="EMBL" id="WHUW01000315">
    <property type="protein sequence ID" value="KAF8415545.1"/>
    <property type="molecule type" value="Genomic_DNA"/>
</dbReference>
<organism evidence="1 2">
    <name type="scientific">Boletus edulis BED1</name>
    <dbReference type="NCBI Taxonomy" id="1328754"/>
    <lineage>
        <taxon>Eukaryota</taxon>
        <taxon>Fungi</taxon>
        <taxon>Dikarya</taxon>
        <taxon>Basidiomycota</taxon>
        <taxon>Agaricomycotina</taxon>
        <taxon>Agaricomycetes</taxon>
        <taxon>Agaricomycetidae</taxon>
        <taxon>Boletales</taxon>
        <taxon>Boletineae</taxon>
        <taxon>Boletaceae</taxon>
        <taxon>Boletoideae</taxon>
        <taxon>Boletus</taxon>
    </lineage>
</organism>
<dbReference type="Proteomes" id="UP001194468">
    <property type="component" value="Unassembled WGS sequence"/>
</dbReference>
<dbReference type="GO" id="GO:0004497">
    <property type="term" value="F:monooxygenase activity"/>
    <property type="evidence" value="ECO:0007669"/>
    <property type="project" value="InterPro"/>
</dbReference>
<comment type="caution">
    <text evidence="1">The sequence shown here is derived from an EMBL/GenBank/DDBJ whole genome shotgun (WGS) entry which is preliminary data.</text>
</comment>
<dbReference type="AlphaFoldDB" id="A0AAD4BBE0"/>
<dbReference type="InterPro" id="IPR036396">
    <property type="entry name" value="Cyt_P450_sf"/>
</dbReference>
<evidence type="ECO:0000313" key="1">
    <source>
        <dbReference type="EMBL" id="KAF8415545.1"/>
    </source>
</evidence>
<sequence>MEWVGREVFERGFWKSGEDRHMGIEVLDTEEGDQLTDGIIQDEDADERGNELKNDAARQWIRITRATVNLAGLVDGFTWVEGTREWKVDGTLEAKVRKWRDEDRHEREQEEIRRRGRRWTDDTMDIDVDDAEADESSEGEDALSIVASIIESLRWTVVIPVSVIMELDGLCHYEARWTLLQHIPAWRDRAGEKLQDQIDAMVGWDGLLGMEDSLPLIIYQEALRYSPAVPLSIPHAAVNDDMYDGYHNSKGCYPLDKPLVRVSGFLETRDKSV</sequence>
<evidence type="ECO:0008006" key="3">
    <source>
        <dbReference type="Google" id="ProtNLM"/>
    </source>
</evidence>
<keyword evidence="2" id="KW-1185">Reference proteome</keyword>
<proteinExistence type="predicted"/>
<gene>
    <name evidence="1" type="ORF">L210DRAFT_3657312</name>
</gene>
<accession>A0AAD4BBE0</accession>
<name>A0AAD4BBE0_BOLED</name>
<reference evidence="1" key="2">
    <citation type="journal article" date="2020" name="Nat. Commun.">
        <title>Large-scale genome sequencing of mycorrhizal fungi provides insights into the early evolution of symbiotic traits.</title>
        <authorList>
            <person name="Miyauchi S."/>
            <person name="Kiss E."/>
            <person name="Kuo A."/>
            <person name="Drula E."/>
            <person name="Kohler A."/>
            <person name="Sanchez-Garcia M."/>
            <person name="Morin E."/>
            <person name="Andreopoulos B."/>
            <person name="Barry K.W."/>
            <person name="Bonito G."/>
            <person name="Buee M."/>
            <person name="Carver A."/>
            <person name="Chen C."/>
            <person name="Cichocki N."/>
            <person name="Clum A."/>
            <person name="Culley D."/>
            <person name="Crous P.W."/>
            <person name="Fauchery L."/>
            <person name="Girlanda M."/>
            <person name="Hayes R.D."/>
            <person name="Keri Z."/>
            <person name="LaButti K."/>
            <person name="Lipzen A."/>
            <person name="Lombard V."/>
            <person name="Magnuson J."/>
            <person name="Maillard F."/>
            <person name="Murat C."/>
            <person name="Nolan M."/>
            <person name="Ohm R.A."/>
            <person name="Pangilinan J."/>
            <person name="Pereira M.F."/>
            <person name="Perotto S."/>
            <person name="Peter M."/>
            <person name="Pfister S."/>
            <person name="Riley R."/>
            <person name="Sitrit Y."/>
            <person name="Stielow J.B."/>
            <person name="Szollosi G."/>
            <person name="Zifcakova L."/>
            <person name="Stursova M."/>
            <person name="Spatafora J.W."/>
            <person name="Tedersoo L."/>
            <person name="Vaario L.M."/>
            <person name="Yamada A."/>
            <person name="Yan M."/>
            <person name="Wang P."/>
            <person name="Xu J."/>
            <person name="Bruns T."/>
            <person name="Baldrian P."/>
            <person name="Vilgalys R."/>
            <person name="Dunand C."/>
            <person name="Henrissat B."/>
            <person name="Grigoriev I.V."/>
            <person name="Hibbett D."/>
            <person name="Nagy L.G."/>
            <person name="Martin F.M."/>
        </authorList>
    </citation>
    <scope>NUCLEOTIDE SEQUENCE</scope>
    <source>
        <strain evidence="1">BED1</strain>
    </source>
</reference>
<dbReference type="GO" id="GO:0020037">
    <property type="term" value="F:heme binding"/>
    <property type="evidence" value="ECO:0007669"/>
    <property type="project" value="InterPro"/>
</dbReference>
<dbReference type="Gene3D" id="1.10.630.10">
    <property type="entry name" value="Cytochrome P450"/>
    <property type="match status" value="1"/>
</dbReference>
<protein>
    <recommendedName>
        <fullName evidence="3">PIN domain-containing protein</fullName>
    </recommendedName>
</protein>
<dbReference type="SUPFAM" id="SSF48264">
    <property type="entry name" value="Cytochrome P450"/>
    <property type="match status" value="1"/>
</dbReference>
<reference evidence="1" key="1">
    <citation type="submission" date="2019-10" db="EMBL/GenBank/DDBJ databases">
        <authorList>
            <consortium name="DOE Joint Genome Institute"/>
            <person name="Kuo A."/>
            <person name="Miyauchi S."/>
            <person name="Kiss E."/>
            <person name="Drula E."/>
            <person name="Kohler A."/>
            <person name="Sanchez-Garcia M."/>
            <person name="Andreopoulos B."/>
            <person name="Barry K.W."/>
            <person name="Bonito G."/>
            <person name="Buee M."/>
            <person name="Carver A."/>
            <person name="Chen C."/>
            <person name="Cichocki N."/>
            <person name="Clum A."/>
            <person name="Culley D."/>
            <person name="Crous P.W."/>
            <person name="Fauchery L."/>
            <person name="Girlanda M."/>
            <person name="Hayes R."/>
            <person name="Keri Z."/>
            <person name="LaButti K."/>
            <person name="Lipzen A."/>
            <person name="Lombard V."/>
            <person name="Magnuson J."/>
            <person name="Maillard F."/>
            <person name="Morin E."/>
            <person name="Murat C."/>
            <person name="Nolan M."/>
            <person name="Ohm R."/>
            <person name="Pangilinan J."/>
            <person name="Pereira M."/>
            <person name="Perotto S."/>
            <person name="Peter M."/>
            <person name="Riley R."/>
            <person name="Sitrit Y."/>
            <person name="Stielow B."/>
            <person name="Szollosi G."/>
            <person name="Zifcakova L."/>
            <person name="Stursova M."/>
            <person name="Spatafora J.W."/>
            <person name="Tedersoo L."/>
            <person name="Vaario L.-M."/>
            <person name="Yamada A."/>
            <person name="Yan M."/>
            <person name="Wang P."/>
            <person name="Xu J."/>
            <person name="Bruns T."/>
            <person name="Baldrian P."/>
            <person name="Vilgalys R."/>
            <person name="Henrissat B."/>
            <person name="Grigoriev I.V."/>
            <person name="Hibbett D."/>
            <person name="Nagy L.G."/>
            <person name="Martin F.M."/>
        </authorList>
    </citation>
    <scope>NUCLEOTIDE SEQUENCE</scope>
    <source>
        <strain evidence="1">BED1</strain>
    </source>
</reference>
<dbReference type="GO" id="GO:0005506">
    <property type="term" value="F:iron ion binding"/>
    <property type="evidence" value="ECO:0007669"/>
    <property type="project" value="InterPro"/>
</dbReference>
<dbReference type="GO" id="GO:0016705">
    <property type="term" value="F:oxidoreductase activity, acting on paired donors, with incorporation or reduction of molecular oxygen"/>
    <property type="evidence" value="ECO:0007669"/>
    <property type="project" value="InterPro"/>
</dbReference>
<evidence type="ECO:0000313" key="2">
    <source>
        <dbReference type="Proteomes" id="UP001194468"/>
    </source>
</evidence>